<dbReference type="EMBL" id="CAEZZU010000009">
    <property type="protein sequence ID" value="CAB4768900.1"/>
    <property type="molecule type" value="Genomic_DNA"/>
</dbReference>
<gene>
    <name evidence="1" type="ORF">UFOPK2242_01075</name>
    <name evidence="2" type="ORF">UFOPK2925_00159</name>
</gene>
<protein>
    <submittedName>
        <fullName evidence="2">Unannotated protein</fullName>
    </submittedName>
</protein>
<proteinExistence type="predicted"/>
<accession>A0A6J6V9T5</accession>
<organism evidence="2">
    <name type="scientific">freshwater metagenome</name>
    <dbReference type="NCBI Taxonomy" id="449393"/>
    <lineage>
        <taxon>unclassified sequences</taxon>
        <taxon>metagenomes</taxon>
        <taxon>ecological metagenomes</taxon>
    </lineage>
</organism>
<dbReference type="AlphaFoldDB" id="A0A6J6V9T5"/>
<dbReference type="EMBL" id="CAEZWM010000138">
    <property type="protein sequence ID" value="CAB4662857.1"/>
    <property type="molecule type" value="Genomic_DNA"/>
</dbReference>
<name>A0A6J6V9T5_9ZZZZ</name>
<evidence type="ECO:0000313" key="2">
    <source>
        <dbReference type="EMBL" id="CAB4768900.1"/>
    </source>
</evidence>
<reference evidence="2" key="1">
    <citation type="submission" date="2020-05" db="EMBL/GenBank/DDBJ databases">
        <authorList>
            <person name="Chiriac C."/>
            <person name="Salcher M."/>
            <person name="Ghai R."/>
            <person name="Kavagutti S V."/>
        </authorList>
    </citation>
    <scope>NUCLEOTIDE SEQUENCE</scope>
</reference>
<sequence length="33" mass="3374">MQVLVARRATELVGVAAEKVPVVPPTTGALATK</sequence>
<evidence type="ECO:0000313" key="1">
    <source>
        <dbReference type="EMBL" id="CAB4662857.1"/>
    </source>
</evidence>